<dbReference type="EMBL" id="ML208692">
    <property type="protein sequence ID" value="TFK61123.1"/>
    <property type="molecule type" value="Genomic_DNA"/>
</dbReference>
<dbReference type="Proteomes" id="UP000308600">
    <property type="component" value="Unassembled WGS sequence"/>
</dbReference>
<sequence>MDSDNKHLDEYARRTALQRELDNGTRCEGGVGFLPQAFKGVVSRRAITQFLTQSKSYDAQKKRWSILPQGRSLGSELYPTIHKLLKGVFKYRKFSTNDRKLVYCYDCEIDPKRNDLSTHEEDPTFMILGRRGQCFEQQRFPTTPTFSQCVSLIQVTASCSPQKLQSEITLIATHARQCFIDQPNRLRVYAAVLNESTMWLVQYDRSGITYSAPCDIHEDPHTFVRVLLGLASSETQVGFDTSIFWQKGKLFIRAKNPKGRPVVYSVKGNAPIDNRKALVGRATRCWRVIDPYTNKEYVLKETWRLLGDKPEVDLLEVVRGLPGVGQLIAVEEDSTKTTAYFRGSSCSRSLPTDRIWCRVTLEAYGDCLGKFTDGLQVEARRRTRGFGPYPHDYLDDMESLFYVLCWICYHFESSGVRSEDTPDILLDWEASRPSHSALAKVEFLTSPLPPLPSYFQRGSAYQHLLEKLQQKFATVYRAKRIGSEPIGPGENLKEACQGARRDFEVWIGYIDQAIQEWKEGTPVPPKVTTPETSSPSQPSAPHEDLSRVGALDASQTVGSTPTRRAKRAHIDSGVDADDDDPSSKRRKTIPKPLTKDRTVPRPRERSKSKRQVRS</sequence>
<proteinExistence type="predicted"/>
<accession>A0ACD3A616</accession>
<name>A0ACD3A616_9AGAR</name>
<organism evidence="1 2">
    <name type="scientific">Pluteus cervinus</name>
    <dbReference type="NCBI Taxonomy" id="181527"/>
    <lineage>
        <taxon>Eukaryota</taxon>
        <taxon>Fungi</taxon>
        <taxon>Dikarya</taxon>
        <taxon>Basidiomycota</taxon>
        <taxon>Agaricomycotina</taxon>
        <taxon>Agaricomycetes</taxon>
        <taxon>Agaricomycetidae</taxon>
        <taxon>Agaricales</taxon>
        <taxon>Pluteineae</taxon>
        <taxon>Pluteaceae</taxon>
        <taxon>Pluteus</taxon>
    </lineage>
</organism>
<evidence type="ECO:0000313" key="1">
    <source>
        <dbReference type="EMBL" id="TFK61123.1"/>
    </source>
</evidence>
<reference evidence="1 2" key="1">
    <citation type="journal article" date="2019" name="Nat. Ecol. Evol.">
        <title>Megaphylogeny resolves global patterns of mushroom evolution.</title>
        <authorList>
            <person name="Varga T."/>
            <person name="Krizsan K."/>
            <person name="Foldi C."/>
            <person name="Dima B."/>
            <person name="Sanchez-Garcia M."/>
            <person name="Sanchez-Ramirez S."/>
            <person name="Szollosi G.J."/>
            <person name="Szarkandi J.G."/>
            <person name="Papp V."/>
            <person name="Albert L."/>
            <person name="Andreopoulos W."/>
            <person name="Angelini C."/>
            <person name="Antonin V."/>
            <person name="Barry K.W."/>
            <person name="Bougher N.L."/>
            <person name="Buchanan P."/>
            <person name="Buyck B."/>
            <person name="Bense V."/>
            <person name="Catcheside P."/>
            <person name="Chovatia M."/>
            <person name="Cooper J."/>
            <person name="Damon W."/>
            <person name="Desjardin D."/>
            <person name="Finy P."/>
            <person name="Geml J."/>
            <person name="Haridas S."/>
            <person name="Hughes K."/>
            <person name="Justo A."/>
            <person name="Karasinski D."/>
            <person name="Kautmanova I."/>
            <person name="Kiss B."/>
            <person name="Kocsube S."/>
            <person name="Kotiranta H."/>
            <person name="LaButti K.M."/>
            <person name="Lechner B.E."/>
            <person name="Liimatainen K."/>
            <person name="Lipzen A."/>
            <person name="Lukacs Z."/>
            <person name="Mihaltcheva S."/>
            <person name="Morgado L.N."/>
            <person name="Niskanen T."/>
            <person name="Noordeloos M.E."/>
            <person name="Ohm R.A."/>
            <person name="Ortiz-Santana B."/>
            <person name="Ovrebo C."/>
            <person name="Racz N."/>
            <person name="Riley R."/>
            <person name="Savchenko A."/>
            <person name="Shiryaev A."/>
            <person name="Soop K."/>
            <person name="Spirin V."/>
            <person name="Szebenyi C."/>
            <person name="Tomsovsky M."/>
            <person name="Tulloss R.E."/>
            <person name="Uehling J."/>
            <person name="Grigoriev I.V."/>
            <person name="Vagvolgyi C."/>
            <person name="Papp T."/>
            <person name="Martin F.M."/>
            <person name="Miettinen O."/>
            <person name="Hibbett D.S."/>
            <person name="Nagy L.G."/>
        </authorList>
    </citation>
    <scope>NUCLEOTIDE SEQUENCE [LARGE SCALE GENOMIC DNA]</scope>
    <source>
        <strain evidence="1 2">NL-1719</strain>
    </source>
</reference>
<protein>
    <submittedName>
        <fullName evidence="1">Uncharacterized protein</fullName>
    </submittedName>
</protein>
<gene>
    <name evidence="1" type="ORF">BDN72DRAFT_849947</name>
</gene>
<keyword evidence="2" id="KW-1185">Reference proteome</keyword>
<evidence type="ECO:0000313" key="2">
    <source>
        <dbReference type="Proteomes" id="UP000308600"/>
    </source>
</evidence>